<name>A0A8J5N140_HOMAM</name>
<evidence type="ECO:0000256" key="12">
    <source>
        <dbReference type="ARBA" id="ARBA00040659"/>
    </source>
</evidence>
<sequence length="738" mass="82410">MVNGDPGDPVDFVLLYASQTGNAKAIAEDLLEKSESHDLSGELKCCSDGDPPDTARKFWRRLHKKGQPSDTLNHLSYTVLGLGDTNYTNFCNFGKTIDQKLQSLGGHRFFPCGWADDGTGLEIVIEPWIEGLFPALKNHLVKKRNINITGRKTSCCQGQNTTMDEGDSKICGKDIVDDITRTTSTQDSNNECSNTHNIVSKSSINGSDSQLILNGESTIDQTSIALKNIDNQGEEKRVNETFVTILKYNIDVLSRGEIQCLPLKACAFPLSTKLTLPVQPPPYLTLKYLNNFEASTIESGAPLPSAASKIFQAHIASVRKLTRQDAIKTALEVTLKLPSDVNEFVYEPGDSIGIIVENPKYEVEIVLNLLEITDIADKIYEISVVPNTKKKVAKVPSFIPVKSSLRYILEHCLDIRAVPKKPLMRSLVEYTSNSLEKRRLQELVSKEGAAEYTKHVREMNLTTLDLLITFQSCKPPVTTLLEHLPQLQPRAYSIISSPLVDSENISFVFNVVEIPKKNTVTFARKGICTGWLASLNSELENSPKELNNAFDNLTIKAKADIYANIYLRANQTFHLSKNTKIPIVMVGPGTGVAPFVGFLHHRQKIMTVNPDNAFGESWLFFGCRHKEQDFLYQEELESFHEQGILNHLIVSFSRDDTNCDSPKYVQDNILKHGAVLTPLLVNMGAIIYVCGDAKNMAKDVFEAFVTVLQVTNNQTEVDARKYIAQMQIEKRYLQDVWT</sequence>
<keyword evidence="8" id="KW-0521">NADP</keyword>
<dbReference type="InterPro" id="IPR003097">
    <property type="entry name" value="CysJ-like_FAD-binding"/>
</dbReference>
<dbReference type="InterPro" id="IPR001709">
    <property type="entry name" value="Flavoprot_Pyr_Nucl_cyt_Rdtase"/>
</dbReference>
<evidence type="ECO:0000259" key="13">
    <source>
        <dbReference type="PROSITE" id="PS50902"/>
    </source>
</evidence>
<evidence type="ECO:0000256" key="4">
    <source>
        <dbReference type="ARBA" id="ARBA00022630"/>
    </source>
</evidence>
<dbReference type="GO" id="GO:0050660">
    <property type="term" value="F:flavin adenine dinucleotide binding"/>
    <property type="evidence" value="ECO:0007669"/>
    <property type="project" value="TreeGrafter"/>
</dbReference>
<feature type="domain" description="Flavodoxin-like" evidence="13">
    <location>
        <begin position="1"/>
        <end position="133"/>
    </location>
</feature>
<dbReference type="Pfam" id="PF00258">
    <property type="entry name" value="Flavodoxin_1"/>
    <property type="match status" value="1"/>
</dbReference>
<dbReference type="FunFam" id="1.20.990.10:FF:000007">
    <property type="entry name" value="Methionine synthase reductase"/>
    <property type="match status" value="1"/>
</dbReference>
<dbReference type="GO" id="GO:0009086">
    <property type="term" value="P:methionine biosynthetic process"/>
    <property type="evidence" value="ECO:0007669"/>
    <property type="project" value="UniProtKB-KW"/>
</dbReference>
<dbReference type="GO" id="GO:0005829">
    <property type="term" value="C:cytosol"/>
    <property type="evidence" value="ECO:0007669"/>
    <property type="project" value="TreeGrafter"/>
</dbReference>
<comment type="caution">
    <text evidence="15">The sequence shown here is derived from an EMBL/GenBank/DDBJ whole genome shotgun (WGS) entry which is preliminary data.</text>
</comment>
<keyword evidence="4" id="KW-0285">Flavoprotein</keyword>
<comment type="cofactor">
    <cofactor evidence="1">
        <name>FMN</name>
        <dbReference type="ChEBI" id="CHEBI:58210"/>
    </cofactor>
</comment>
<dbReference type="FunFam" id="3.40.50.80:FF:000018">
    <property type="entry name" value="NADPH--cytochrome P450 reductase"/>
    <property type="match status" value="1"/>
</dbReference>
<dbReference type="PROSITE" id="PS50902">
    <property type="entry name" value="FLAVODOXIN_LIKE"/>
    <property type="match status" value="1"/>
</dbReference>
<keyword evidence="9" id="KW-0560">Oxidoreductase</keyword>
<dbReference type="Gene3D" id="3.40.50.360">
    <property type="match status" value="1"/>
</dbReference>
<dbReference type="PRINTS" id="PR00371">
    <property type="entry name" value="FPNCR"/>
</dbReference>
<dbReference type="GO" id="GO:0010181">
    <property type="term" value="F:FMN binding"/>
    <property type="evidence" value="ECO:0007669"/>
    <property type="project" value="InterPro"/>
</dbReference>
<dbReference type="Proteomes" id="UP000747542">
    <property type="component" value="Unassembled WGS sequence"/>
</dbReference>
<keyword evidence="7" id="KW-0274">FAD</keyword>
<evidence type="ECO:0000256" key="7">
    <source>
        <dbReference type="ARBA" id="ARBA00022827"/>
    </source>
</evidence>
<reference evidence="15" key="1">
    <citation type="journal article" date="2021" name="Sci. Adv.">
        <title>The American lobster genome reveals insights on longevity, neural, and immune adaptations.</title>
        <authorList>
            <person name="Polinski J.M."/>
            <person name="Zimin A.V."/>
            <person name="Clark K.F."/>
            <person name="Kohn A.B."/>
            <person name="Sadowski N."/>
            <person name="Timp W."/>
            <person name="Ptitsyn A."/>
            <person name="Khanna P."/>
            <person name="Romanova D.Y."/>
            <person name="Williams P."/>
            <person name="Greenwood S.J."/>
            <person name="Moroz L.L."/>
            <person name="Walt D.R."/>
            <person name="Bodnar A.G."/>
        </authorList>
    </citation>
    <scope>NUCLEOTIDE SEQUENCE</scope>
    <source>
        <strain evidence="15">GMGI-L3</strain>
    </source>
</reference>
<organism evidence="15 16">
    <name type="scientific">Homarus americanus</name>
    <name type="common">American lobster</name>
    <dbReference type="NCBI Taxonomy" id="6706"/>
    <lineage>
        <taxon>Eukaryota</taxon>
        <taxon>Metazoa</taxon>
        <taxon>Ecdysozoa</taxon>
        <taxon>Arthropoda</taxon>
        <taxon>Crustacea</taxon>
        <taxon>Multicrustacea</taxon>
        <taxon>Malacostraca</taxon>
        <taxon>Eumalacostraca</taxon>
        <taxon>Eucarida</taxon>
        <taxon>Decapoda</taxon>
        <taxon>Pleocyemata</taxon>
        <taxon>Astacidea</taxon>
        <taxon>Nephropoidea</taxon>
        <taxon>Nephropidae</taxon>
        <taxon>Homarus</taxon>
    </lineage>
</organism>
<evidence type="ECO:0000259" key="14">
    <source>
        <dbReference type="PROSITE" id="PS51384"/>
    </source>
</evidence>
<dbReference type="InterPro" id="IPR029039">
    <property type="entry name" value="Flavoprotein-like_sf"/>
</dbReference>
<dbReference type="InterPro" id="IPR001094">
    <property type="entry name" value="Flavdoxin-like"/>
</dbReference>
<evidence type="ECO:0000256" key="5">
    <source>
        <dbReference type="ARBA" id="ARBA00022643"/>
    </source>
</evidence>
<evidence type="ECO:0000313" key="15">
    <source>
        <dbReference type="EMBL" id="KAG7170887.1"/>
    </source>
</evidence>
<dbReference type="SUPFAM" id="SSF52343">
    <property type="entry name" value="Ferredoxin reductase-like, C-terminal NADP-linked domain"/>
    <property type="match status" value="1"/>
</dbReference>
<proteinExistence type="predicted"/>
<evidence type="ECO:0000256" key="11">
    <source>
        <dbReference type="ARBA" id="ARBA00039088"/>
    </source>
</evidence>
<evidence type="ECO:0000256" key="2">
    <source>
        <dbReference type="ARBA" id="ARBA00001974"/>
    </source>
</evidence>
<keyword evidence="3" id="KW-0028">Amino-acid biosynthesis</keyword>
<dbReference type="PRINTS" id="PR00369">
    <property type="entry name" value="FLAVODOXIN"/>
</dbReference>
<keyword evidence="10" id="KW-0486">Methionine biosynthesis</keyword>
<dbReference type="CDD" id="cd06203">
    <property type="entry name" value="methionine_synthase_red"/>
    <property type="match status" value="1"/>
</dbReference>
<dbReference type="Gene3D" id="1.20.990.10">
    <property type="entry name" value="NADPH-cytochrome p450 Reductase, Chain A, domain 3"/>
    <property type="match status" value="1"/>
</dbReference>
<dbReference type="GO" id="GO:0030586">
    <property type="term" value="F:[methionine synthase] reductase (NADPH) activity"/>
    <property type="evidence" value="ECO:0007669"/>
    <property type="project" value="UniProtKB-EC"/>
</dbReference>
<keyword evidence="16" id="KW-1185">Reference proteome</keyword>
<dbReference type="InterPro" id="IPR017938">
    <property type="entry name" value="Riboflavin_synthase-like_b-brl"/>
</dbReference>
<gene>
    <name evidence="15" type="primary">Mtrr-L</name>
    <name evidence="15" type="ORF">Hamer_G012453</name>
</gene>
<comment type="cofactor">
    <cofactor evidence="2">
        <name>FAD</name>
        <dbReference type="ChEBI" id="CHEBI:57692"/>
    </cofactor>
</comment>
<dbReference type="Gene3D" id="2.40.30.10">
    <property type="entry name" value="Translation factors"/>
    <property type="match status" value="1"/>
</dbReference>
<evidence type="ECO:0000256" key="10">
    <source>
        <dbReference type="ARBA" id="ARBA00023167"/>
    </source>
</evidence>
<dbReference type="GO" id="GO:0050667">
    <property type="term" value="P:homocysteine metabolic process"/>
    <property type="evidence" value="ECO:0007669"/>
    <property type="project" value="TreeGrafter"/>
</dbReference>
<dbReference type="Pfam" id="PF00667">
    <property type="entry name" value="FAD_binding_1"/>
    <property type="match status" value="1"/>
</dbReference>
<evidence type="ECO:0000256" key="8">
    <source>
        <dbReference type="ARBA" id="ARBA00022857"/>
    </source>
</evidence>
<keyword evidence="5" id="KW-0288">FMN</keyword>
<dbReference type="InterPro" id="IPR008254">
    <property type="entry name" value="Flavodoxin/NO_synth"/>
</dbReference>
<evidence type="ECO:0000256" key="3">
    <source>
        <dbReference type="ARBA" id="ARBA00022605"/>
    </source>
</evidence>
<accession>A0A8J5N140</accession>
<dbReference type="InterPro" id="IPR023173">
    <property type="entry name" value="NADPH_Cyt_P450_Rdtase_alpha"/>
</dbReference>
<dbReference type="Pfam" id="PF00175">
    <property type="entry name" value="NAD_binding_1"/>
    <property type="match status" value="1"/>
</dbReference>
<dbReference type="PROSITE" id="PS51384">
    <property type="entry name" value="FAD_FR"/>
    <property type="match status" value="1"/>
</dbReference>
<dbReference type="EC" id="1.16.1.8" evidence="11"/>
<dbReference type="InterPro" id="IPR001433">
    <property type="entry name" value="OxRdtase_FAD/NAD-bd"/>
</dbReference>
<dbReference type="PANTHER" id="PTHR19384">
    <property type="entry name" value="NITRIC OXIDE SYNTHASE-RELATED"/>
    <property type="match status" value="1"/>
</dbReference>
<evidence type="ECO:0000256" key="9">
    <source>
        <dbReference type="ARBA" id="ARBA00023002"/>
    </source>
</evidence>
<dbReference type="AlphaFoldDB" id="A0A8J5N140"/>
<feature type="domain" description="FAD-binding FR-type" evidence="14">
    <location>
        <begin position="308"/>
        <end position="568"/>
    </location>
</feature>
<evidence type="ECO:0000256" key="6">
    <source>
        <dbReference type="ARBA" id="ARBA00022691"/>
    </source>
</evidence>
<dbReference type="SUPFAM" id="SSF52218">
    <property type="entry name" value="Flavoproteins"/>
    <property type="match status" value="1"/>
</dbReference>
<dbReference type="PANTHER" id="PTHR19384:SF84">
    <property type="entry name" value="METHIONINE SYNTHASE REDUCTASE"/>
    <property type="match status" value="1"/>
</dbReference>
<dbReference type="InterPro" id="IPR017927">
    <property type="entry name" value="FAD-bd_FR_type"/>
</dbReference>
<keyword evidence="6" id="KW-0949">S-adenosyl-L-methionine</keyword>
<protein>
    <recommendedName>
        <fullName evidence="12">Methionine synthase reductase</fullName>
        <ecNumber evidence="11">1.16.1.8</ecNumber>
    </recommendedName>
</protein>
<evidence type="ECO:0000256" key="1">
    <source>
        <dbReference type="ARBA" id="ARBA00001917"/>
    </source>
</evidence>
<dbReference type="Gene3D" id="3.40.50.80">
    <property type="entry name" value="Nucleotide-binding domain of ferredoxin-NADP reductase (FNR) module"/>
    <property type="match status" value="1"/>
</dbReference>
<dbReference type="SUPFAM" id="SSF63380">
    <property type="entry name" value="Riboflavin synthase domain-like"/>
    <property type="match status" value="1"/>
</dbReference>
<dbReference type="InterPro" id="IPR039261">
    <property type="entry name" value="FNR_nucleotide-bd"/>
</dbReference>
<dbReference type="EMBL" id="JAHLQT010013238">
    <property type="protein sequence ID" value="KAG7170887.1"/>
    <property type="molecule type" value="Genomic_DNA"/>
</dbReference>
<evidence type="ECO:0000313" key="16">
    <source>
        <dbReference type="Proteomes" id="UP000747542"/>
    </source>
</evidence>